<dbReference type="NCBIfam" id="NF005815">
    <property type="entry name" value="PRK07681.1"/>
    <property type="match status" value="1"/>
</dbReference>
<dbReference type="InterPro" id="IPR015424">
    <property type="entry name" value="PyrdxlP-dep_Trfase"/>
</dbReference>
<evidence type="ECO:0000256" key="1">
    <source>
        <dbReference type="ARBA" id="ARBA00001933"/>
    </source>
</evidence>
<dbReference type="Pfam" id="PF00155">
    <property type="entry name" value="Aminotran_1_2"/>
    <property type="match status" value="1"/>
</dbReference>
<dbReference type="AlphaFoldDB" id="A0A1W6WNV7"/>
<evidence type="ECO:0000313" key="6">
    <source>
        <dbReference type="EMBL" id="ARP58255.1"/>
    </source>
</evidence>
<dbReference type="EC" id="2.6.1.-" evidence="4"/>
<dbReference type="InterPro" id="IPR015422">
    <property type="entry name" value="PyrdxlP-dep_Trfase_small"/>
</dbReference>
<evidence type="ECO:0000313" key="7">
    <source>
        <dbReference type="Proteomes" id="UP000194143"/>
    </source>
</evidence>
<dbReference type="GO" id="GO:0008483">
    <property type="term" value="F:transaminase activity"/>
    <property type="evidence" value="ECO:0007669"/>
    <property type="project" value="UniProtKB-KW"/>
</dbReference>
<keyword evidence="7" id="KW-1185">Reference proteome</keyword>
<reference evidence="6 7" key="1">
    <citation type="submission" date="2017-04" db="EMBL/GenBank/DDBJ databases">
        <title>Complete Genome Sequence of Bacillus thuringiensis type Strain ATCC 10792.</title>
        <authorList>
            <person name="Oh D.-H."/>
            <person name="Park B.-J."/>
            <person name="Shuai W."/>
            <person name="Chelliah R."/>
        </authorList>
    </citation>
    <scope>NUCLEOTIDE SEQUENCE [LARGE SCALE GENOMIC DNA]</scope>
    <source>
        <strain evidence="6 7">ATCC 10792</strain>
    </source>
</reference>
<dbReference type="Gene3D" id="3.40.640.10">
    <property type="entry name" value="Type I PLP-dependent aspartate aminotransferase-like (Major domain)"/>
    <property type="match status" value="1"/>
</dbReference>
<dbReference type="Proteomes" id="UP000194143">
    <property type="component" value="Chromosome"/>
</dbReference>
<dbReference type="InterPro" id="IPR015421">
    <property type="entry name" value="PyrdxlP-dep_Trfase_major"/>
</dbReference>
<dbReference type="GO" id="GO:0030170">
    <property type="term" value="F:pyridoxal phosphate binding"/>
    <property type="evidence" value="ECO:0007669"/>
    <property type="project" value="InterPro"/>
</dbReference>
<gene>
    <name evidence="6" type="ORF">CAB88_14760</name>
</gene>
<organism evidence="6 7">
    <name type="scientific">Bacillus thuringiensis</name>
    <dbReference type="NCBI Taxonomy" id="1428"/>
    <lineage>
        <taxon>Bacteria</taxon>
        <taxon>Bacillati</taxon>
        <taxon>Bacillota</taxon>
        <taxon>Bacilli</taxon>
        <taxon>Bacillales</taxon>
        <taxon>Bacillaceae</taxon>
        <taxon>Bacillus</taxon>
        <taxon>Bacillus cereus group</taxon>
    </lineage>
</organism>
<dbReference type="EMBL" id="CP021061">
    <property type="protein sequence ID" value="ARP58255.1"/>
    <property type="molecule type" value="Genomic_DNA"/>
</dbReference>
<dbReference type="SUPFAM" id="SSF53383">
    <property type="entry name" value="PLP-dependent transferases"/>
    <property type="match status" value="1"/>
</dbReference>
<proteinExistence type="inferred from homology"/>
<dbReference type="InterPro" id="IPR004839">
    <property type="entry name" value="Aminotransferase_I/II_large"/>
</dbReference>
<evidence type="ECO:0000256" key="3">
    <source>
        <dbReference type="ARBA" id="ARBA00022679"/>
    </source>
</evidence>
<evidence type="ECO:0000256" key="4">
    <source>
        <dbReference type="RuleBase" id="RU000481"/>
    </source>
</evidence>
<dbReference type="InterPro" id="IPR004838">
    <property type="entry name" value="NHTrfase_class1_PyrdxlP-BS"/>
</dbReference>
<dbReference type="PANTHER" id="PTHR42832">
    <property type="entry name" value="AMINO ACID AMINOTRANSFERASE"/>
    <property type="match status" value="1"/>
</dbReference>
<dbReference type="InterPro" id="IPR050881">
    <property type="entry name" value="LL-DAP_aminotransferase"/>
</dbReference>
<protein>
    <recommendedName>
        <fullName evidence="4">Aminotransferase</fullName>
        <ecNumber evidence="4">2.6.1.-</ecNumber>
    </recommendedName>
</protein>
<name>A0A1W6WNV7_BACTU</name>
<evidence type="ECO:0000259" key="5">
    <source>
        <dbReference type="Pfam" id="PF00155"/>
    </source>
</evidence>
<keyword evidence="2 4" id="KW-0032">Aminotransferase</keyword>
<comment type="similarity">
    <text evidence="4">Belongs to the class-I pyridoxal-phosphate-dependent aminotransferase family.</text>
</comment>
<dbReference type="PANTHER" id="PTHR42832:SF3">
    <property type="entry name" value="L-GLUTAMINE--4-(METHYLSULFANYL)-2-OXOBUTANOATE AMINOTRANSFERASE"/>
    <property type="match status" value="1"/>
</dbReference>
<dbReference type="PROSITE" id="PS00105">
    <property type="entry name" value="AA_TRANSFER_CLASS_1"/>
    <property type="match status" value="1"/>
</dbReference>
<evidence type="ECO:0000256" key="2">
    <source>
        <dbReference type="ARBA" id="ARBA00022576"/>
    </source>
</evidence>
<feature type="domain" description="Aminotransferase class I/classII large" evidence="5">
    <location>
        <begin position="34"/>
        <end position="383"/>
    </location>
</feature>
<sequence length="400" mass="44517">MMTYTLATRMKAFQSSIFSELGAYKKEKIAAGHNMIDLSIGNPDMPPADFVRETMVHTASEKESYGYTLSGIQEFHEAVTEYYNNTHNVLLNADKEVLLLMGSQDGLVHLPMVYANPGDIILVPDPGYTAYETGIQMAGATSYYMPLKKENDFLPDLGVIPEEIADQAKMMILNFPGNPVPAMAHEDFFKEVIAFAKKHNIIVVHDFAYAEFYFDGNKPISFLSVHGAKEVGVEINSLSKSYSLAGSRIGYMIGNEEIVRALTQFKSNTDYGVFLPIQKAASAALRNGAAFCEKNRDIYQERRDTLVDGFRTFGWNVDKPAGSMFVWAEIPQGWTSLDFAYALMDRANVVVTPGHAFGPHGEGFVRIALVQDKEVLQQVVENIRNSGIFTLEKVNELVKN</sequence>
<comment type="cofactor">
    <cofactor evidence="1 4">
        <name>pyridoxal 5'-phosphate</name>
        <dbReference type="ChEBI" id="CHEBI:597326"/>
    </cofactor>
</comment>
<dbReference type="Gene3D" id="3.90.1150.10">
    <property type="entry name" value="Aspartate Aminotransferase, domain 1"/>
    <property type="match status" value="1"/>
</dbReference>
<accession>A0A1W6WNV7</accession>
<keyword evidence="3 4" id="KW-0808">Transferase</keyword>
<dbReference type="CDD" id="cd00609">
    <property type="entry name" value="AAT_like"/>
    <property type="match status" value="1"/>
</dbReference>